<feature type="region of interest" description="Disordered" evidence="1">
    <location>
        <begin position="476"/>
        <end position="503"/>
    </location>
</feature>
<sequence length="503" mass="53985">MPSSIPYDPSLVLGNIVTKKKLENIVQISKLQAPADAAEYEMNALNSLKRSIDMTVEEMIDMKVDPGDLVKESQDVGKQLQEAAVKYGKAKIQAEKAILPLRSKINMVNEQIESPIDYNKSSLKTLPLAVDSIQMNCQYFSFDQNSQSSHSHASTVASFIGGSVSYLGDKASSEAKSTAQAQMNSQHSKHSIAGTLVISINCTHKKAQVYAPYRLDVDKAVKTWNQLFPDDLLKTNSPASIGRASAQMGTKDEKAFYLLSGASYGSSFVAMVHVLNTTESSSSQSMYSVAESLQASFEVGCWFAEASGKFGVNESFSNSAKNLLSTQNISSHCSLIVMGVIPSIKSNEVKMTVQQFADFSPDKAMASLAAIQNANADDMATIGSAAGNAKAGQQMESMQTSKIQAALSGVAEIDDGANKIIDINSVMNAMEDYIEKCISSDDSTIGVPLNYYLKPITKAEIARSWMNKYYPNRYNAAGSADDSTPKGGAASSDSSDADSSSDE</sequence>
<proteinExistence type="predicted"/>
<dbReference type="STRING" id="1216006.VA7868_00365"/>
<dbReference type="OrthoDB" id="9101001at2"/>
<accession>A0A1M5VF17</accession>
<evidence type="ECO:0000256" key="1">
    <source>
        <dbReference type="SAM" id="MobiDB-lite"/>
    </source>
</evidence>
<evidence type="ECO:0000313" key="3">
    <source>
        <dbReference type="Proteomes" id="UP000184608"/>
    </source>
</evidence>
<dbReference type="EMBL" id="FQXZ01000005">
    <property type="protein sequence ID" value="SHH73704.1"/>
    <property type="molecule type" value="Genomic_DNA"/>
</dbReference>
<dbReference type="RefSeq" id="WP_073602139.1">
    <property type="nucleotide sequence ID" value="NZ_FQXZ01000005.1"/>
</dbReference>
<keyword evidence="3" id="KW-1185">Reference proteome</keyword>
<protein>
    <submittedName>
        <fullName evidence="2">Uncharacterized protein</fullName>
    </submittedName>
</protein>
<gene>
    <name evidence="2" type="ORF">VA7868_00365</name>
</gene>
<dbReference type="Proteomes" id="UP000184608">
    <property type="component" value="Unassembled WGS sequence"/>
</dbReference>
<organism evidence="2 3">
    <name type="scientific">Vibrio aerogenes CECT 7868</name>
    <dbReference type="NCBI Taxonomy" id="1216006"/>
    <lineage>
        <taxon>Bacteria</taxon>
        <taxon>Pseudomonadati</taxon>
        <taxon>Pseudomonadota</taxon>
        <taxon>Gammaproteobacteria</taxon>
        <taxon>Vibrionales</taxon>
        <taxon>Vibrionaceae</taxon>
        <taxon>Vibrio</taxon>
    </lineage>
</organism>
<evidence type="ECO:0000313" key="2">
    <source>
        <dbReference type="EMBL" id="SHH73704.1"/>
    </source>
</evidence>
<dbReference type="AlphaFoldDB" id="A0A1M5VF17"/>
<reference evidence="2 3" key="1">
    <citation type="submission" date="2016-11" db="EMBL/GenBank/DDBJ databases">
        <authorList>
            <person name="Jaros S."/>
            <person name="Januszkiewicz K."/>
            <person name="Wedrychowicz H."/>
        </authorList>
    </citation>
    <scope>NUCLEOTIDE SEQUENCE [LARGE SCALE GENOMIC DNA]</scope>
    <source>
        <strain evidence="2 3">CECT 7868</strain>
    </source>
</reference>
<name>A0A1M5VF17_9VIBR</name>